<dbReference type="EMBL" id="JAXAVU010000013">
    <property type="protein sequence ID" value="MDX8146645.1"/>
    <property type="molecule type" value="Genomic_DNA"/>
</dbReference>
<keyword evidence="2" id="KW-1185">Reference proteome</keyword>
<comment type="caution">
    <text evidence="1">The sequence shown here is derived from an EMBL/GenBank/DDBJ whole genome shotgun (WGS) entry which is preliminary data.</text>
</comment>
<evidence type="ECO:0000313" key="2">
    <source>
        <dbReference type="Proteomes" id="UP001285352"/>
    </source>
</evidence>
<name>A0ABU4V6Y8_9PSEU</name>
<protein>
    <recommendedName>
        <fullName evidence="3">Serine/threonine protein kinase</fullName>
    </recommendedName>
</protein>
<evidence type="ECO:0000313" key="1">
    <source>
        <dbReference type="EMBL" id="MDX8146645.1"/>
    </source>
</evidence>
<dbReference type="RefSeq" id="WP_319978730.1">
    <property type="nucleotide sequence ID" value="NZ_JAXAVU010000013.1"/>
</dbReference>
<accession>A0ABU4V6Y8</accession>
<organism evidence="1 2">
    <name type="scientific">Lentzea sokolovensis</name>
    <dbReference type="NCBI Taxonomy" id="3095429"/>
    <lineage>
        <taxon>Bacteria</taxon>
        <taxon>Bacillati</taxon>
        <taxon>Actinomycetota</taxon>
        <taxon>Actinomycetes</taxon>
        <taxon>Pseudonocardiales</taxon>
        <taxon>Pseudonocardiaceae</taxon>
        <taxon>Lentzea</taxon>
    </lineage>
</organism>
<gene>
    <name evidence="1" type="ORF">SK854_31340</name>
</gene>
<sequence>MKWAWAAVIAVIVAAAGIFVFRTVNAPDTGGVVVQTVQPTREPVPTTTTTTTASAFADPNPDQPTEVVDVVAVDRAGNPAAGYEVSDGGEVMSCHGSSAGILGCSPTAAGADVCWVTPTPRVLLCGTAPWEKSLRKVTAGEVDQKPLGEEAQPWGLELADGAKCQRRNGGSWPGRSDGLAGAYFCDREHEFVLAGDGPLVNRTKPPWTVRIGDLGESNASFPPPADMRVVTAYFAASS</sequence>
<evidence type="ECO:0008006" key="3">
    <source>
        <dbReference type="Google" id="ProtNLM"/>
    </source>
</evidence>
<reference evidence="1 2" key="1">
    <citation type="submission" date="2023-11" db="EMBL/GenBank/DDBJ databases">
        <title>Lentzea sokolovensis, sp. nov., Lentzea kristufkii, sp. nov., and Lentzea miocenensis, sp. nov., rare actinobacteria from Sokolov Coal Basin, Miocene lacustrine sediment, Czech Republic.</title>
        <authorList>
            <person name="Lara A."/>
            <person name="Kotroba L."/>
            <person name="Nouioui I."/>
            <person name="Neumann-Schaal M."/>
            <person name="Mast Y."/>
            <person name="Chronakova A."/>
        </authorList>
    </citation>
    <scope>NUCLEOTIDE SEQUENCE [LARGE SCALE GENOMIC DNA]</scope>
    <source>
        <strain evidence="1 2">BCCO 10_0061</strain>
    </source>
</reference>
<dbReference type="Proteomes" id="UP001285352">
    <property type="component" value="Unassembled WGS sequence"/>
</dbReference>
<proteinExistence type="predicted"/>